<evidence type="ECO:0000259" key="5">
    <source>
        <dbReference type="Pfam" id="PF08280"/>
    </source>
</evidence>
<dbReference type="InterPro" id="IPR007737">
    <property type="entry name" value="Mga_HTH"/>
</dbReference>
<sequence length="493" mass="58562">MRHLLNQTENRQLLLAEILQDKDDWITLSELSKILDCSVRVLKDDLAHFKNNFTELAIETSNNGIRLNKINNTGLKSFYQHILHHSTAYNLLEIIFLEEHISVVDLIERLYVSSSTIYRLIDQINEVLEERNFKIETNPCRIVGSESDIRYFFYNFFHEKYSGLEWPYPNLDENGLDLFLNFFIKFTHMDADFAYYNIFKTVSAVNLIRYKQGHFVNISNIHVNFDEIIPDLTVYQETFSYFEETNQVKVDNMLIQQIFTPYISEEFSLNYERLIEKTKTQQKLSTEVAFLDDMLEDLSKTHQLSLNNKETVLLNIMNAAYLEYKEPRSGYILHNHNLEFASKIESEFPFFYKNLYQATKNYRQLIGKPLIDDGIFFMMYTIFIFWEDLLPELRRKFDKIKILVISDQHVSHSKTIKDIIEYEFNEQIVVEVFNEMKLDSVVFKTLPHDIIVANFPLPVLENCRTVYVENLPTFFDLSKIRKQVDDIILERMP</sequence>
<evidence type="ECO:0000259" key="4">
    <source>
        <dbReference type="Pfam" id="PF08270"/>
    </source>
</evidence>
<dbReference type="EMBL" id="FQUF01000011">
    <property type="protein sequence ID" value="SHE67152.1"/>
    <property type="molecule type" value="Genomic_DNA"/>
</dbReference>
<name>A0A1M4VE17_9LACT</name>
<keyword evidence="1" id="KW-0805">Transcription regulation</keyword>
<evidence type="ECO:0000256" key="2">
    <source>
        <dbReference type="ARBA" id="ARBA00023163"/>
    </source>
</evidence>
<organism evidence="6 7">
    <name type="scientific">Atopostipes suicloacalis DSM 15692</name>
    <dbReference type="NCBI Taxonomy" id="1121025"/>
    <lineage>
        <taxon>Bacteria</taxon>
        <taxon>Bacillati</taxon>
        <taxon>Bacillota</taxon>
        <taxon>Bacilli</taxon>
        <taxon>Lactobacillales</taxon>
        <taxon>Carnobacteriaceae</taxon>
        <taxon>Atopostipes</taxon>
    </lineage>
</organism>
<dbReference type="OrthoDB" id="1711164at2"/>
<dbReference type="Pfam" id="PF08280">
    <property type="entry name" value="HTH_Mga"/>
    <property type="match status" value="1"/>
</dbReference>
<evidence type="ECO:0000259" key="3">
    <source>
        <dbReference type="Pfam" id="PF05043"/>
    </source>
</evidence>
<feature type="domain" description="Mga helix-turn-helix" evidence="3">
    <location>
        <begin position="72"/>
        <end position="157"/>
    </location>
</feature>
<evidence type="ECO:0000256" key="1">
    <source>
        <dbReference type="ARBA" id="ARBA00023015"/>
    </source>
</evidence>
<dbReference type="PANTHER" id="PTHR30185:SF18">
    <property type="entry name" value="TRANSCRIPTIONAL REGULATOR MTLR"/>
    <property type="match status" value="1"/>
</dbReference>
<dbReference type="InterPro" id="IPR013236">
    <property type="entry name" value="Mga_PRD_dom"/>
</dbReference>
<evidence type="ECO:0000313" key="6">
    <source>
        <dbReference type="EMBL" id="SHE67152.1"/>
    </source>
</evidence>
<dbReference type="InterPro" id="IPR050661">
    <property type="entry name" value="BglG_antiterminators"/>
</dbReference>
<dbReference type="PANTHER" id="PTHR30185">
    <property type="entry name" value="CRYPTIC BETA-GLUCOSIDE BGL OPERON ANTITERMINATOR"/>
    <property type="match status" value="1"/>
</dbReference>
<dbReference type="InterPro" id="IPR036388">
    <property type="entry name" value="WH-like_DNA-bd_sf"/>
</dbReference>
<reference evidence="6 7" key="1">
    <citation type="submission" date="2016-11" db="EMBL/GenBank/DDBJ databases">
        <authorList>
            <person name="Jaros S."/>
            <person name="Januszkiewicz K."/>
            <person name="Wedrychowicz H."/>
        </authorList>
    </citation>
    <scope>NUCLEOTIDE SEQUENCE [LARGE SCALE GENOMIC DNA]</scope>
    <source>
        <strain evidence="6 7">DSM 15692</strain>
    </source>
</reference>
<dbReference type="RefSeq" id="WP_073297028.1">
    <property type="nucleotide sequence ID" value="NZ_FQUF01000011.1"/>
</dbReference>
<dbReference type="AlphaFoldDB" id="A0A1M4VE17"/>
<dbReference type="Pfam" id="PF08270">
    <property type="entry name" value="PRD_Mga"/>
    <property type="match status" value="1"/>
</dbReference>
<dbReference type="Pfam" id="PF05043">
    <property type="entry name" value="Mga"/>
    <property type="match status" value="1"/>
</dbReference>
<evidence type="ECO:0000313" key="7">
    <source>
        <dbReference type="Proteomes" id="UP000184128"/>
    </source>
</evidence>
<feature type="domain" description="M protein trans-acting positive regulator (MGA) HTH" evidence="5">
    <location>
        <begin position="11"/>
        <end position="58"/>
    </location>
</feature>
<dbReference type="InterPro" id="IPR013199">
    <property type="entry name" value="HTH_Mga_DNA-bd_dom"/>
</dbReference>
<proteinExistence type="predicted"/>
<dbReference type="STRING" id="1121025.SAMN02745249_00892"/>
<keyword evidence="2" id="KW-0804">Transcription</keyword>
<keyword evidence="7" id="KW-1185">Reference proteome</keyword>
<gene>
    <name evidence="6" type="ORF">SAMN02745249_00892</name>
</gene>
<feature type="domain" description="M protein trans-acting positive regulator (MGA) PRD" evidence="4">
    <location>
        <begin position="176"/>
        <end position="382"/>
    </location>
</feature>
<protein>
    <submittedName>
        <fullName evidence="6">Transcriptional antiterminator</fullName>
    </submittedName>
</protein>
<accession>A0A1M4VE17</accession>
<dbReference type="Proteomes" id="UP000184128">
    <property type="component" value="Unassembled WGS sequence"/>
</dbReference>
<dbReference type="Gene3D" id="1.10.10.10">
    <property type="entry name" value="Winged helix-like DNA-binding domain superfamily/Winged helix DNA-binding domain"/>
    <property type="match status" value="2"/>
</dbReference>